<keyword evidence="2" id="KW-1185">Reference proteome</keyword>
<dbReference type="Proteomes" id="UP000231259">
    <property type="component" value="Unassembled WGS sequence"/>
</dbReference>
<dbReference type="RefSeq" id="WP_180287379.1">
    <property type="nucleotide sequence ID" value="NZ_AWWI01000060.1"/>
</dbReference>
<gene>
    <name evidence="1" type="ORF">P775_08975</name>
</gene>
<dbReference type="AlphaFoldDB" id="A0A2G8RGI4"/>
<organism evidence="1 2">
    <name type="scientific">Puniceibacterium antarcticum</name>
    <dbReference type="NCBI Taxonomy" id="1206336"/>
    <lineage>
        <taxon>Bacteria</taxon>
        <taxon>Pseudomonadati</taxon>
        <taxon>Pseudomonadota</taxon>
        <taxon>Alphaproteobacteria</taxon>
        <taxon>Rhodobacterales</taxon>
        <taxon>Paracoccaceae</taxon>
        <taxon>Puniceibacterium</taxon>
    </lineage>
</organism>
<name>A0A2G8RGI4_9RHOB</name>
<evidence type="ECO:0000313" key="1">
    <source>
        <dbReference type="EMBL" id="PIL20649.1"/>
    </source>
</evidence>
<accession>A0A2G8RGI4</accession>
<comment type="caution">
    <text evidence="1">The sequence shown here is derived from an EMBL/GenBank/DDBJ whole genome shotgun (WGS) entry which is preliminary data.</text>
</comment>
<proteinExistence type="predicted"/>
<sequence>MTLLSTFQKRIAKRAEGRRTLSELRQMPLYVALDIDIHPADAEKIARRAFNGT</sequence>
<reference evidence="1 2" key="1">
    <citation type="submission" date="2013-09" db="EMBL/GenBank/DDBJ databases">
        <title>Genome sequencing of Phaeobacter antarcticus sp. nov. SM1211.</title>
        <authorList>
            <person name="Zhang X.-Y."/>
            <person name="Liu C."/>
            <person name="Chen X.-L."/>
            <person name="Xie B.-B."/>
            <person name="Qin Q.-L."/>
            <person name="Rong J.-C."/>
            <person name="Zhang Y.-Z."/>
        </authorList>
    </citation>
    <scope>NUCLEOTIDE SEQUENCE [LARGE SCALE GENOMIC DNA]</scope>
    <source>
        <strain evidence="1 2">SM1211</strain>
    </source>
</reference>
<dbReference type="EMBL" id="AWWI01000060">
    <property type="protein sequence ID" value="PIL20649.1"/>
    <property type="molecule type" value="Genomic_DNA"/>
</dbReference>
<protein>
    <submittedName>
        <fullName evidence="1">Uncharacterized protein</fullName>
    </submittedName>
</protein>
<evidence type="ECO:0000313" key="2">
    <source>
        <dbReference type="Proteomes" id="UP000231259"/>
    </source>
</evidence>